<feature type="region of interest" description="Disordered" evidence="1">
    <location>
        <begin position="136"/>
        <end position="160"/>
    </location>
</feature>
<accession>A0A562JJX0</accession>
<evidence type="ECO:0000256" key="1">
    <source>
        <dbReference type="SAM" id="MobiDB-lite"/>
    </source>
</evidence>
<dbReference type="EMBL" id="VLKH01000001">
    <property type="protein sequence ID" value="TWH83459.1"/>
    <property type="molecule type" value="Genomic_DNA"/>
</dbReference>
<dbReference type="Gene3D" id="3.40.50.9200">
    <property type="entry name" value="Hypothetical protein MTH538"/>
    <property type="match status" value="1"/>
</dbReference>
<gene>
    <name evidence="3" type="ORF">LY60_00066</name>
</gene>
<dbReference type="Pfam" id="PF08937">
    <property type="entry name" value="ThsB_TIR"/>
    <property type="match status" value="1"/>
</dbReference>
<dbReference type="Proteomes" id="UP000315343">
    <property type="component" value="Unassembled WGS sequence"/>
</dbReference>
<dbReference type="AlphaFoldDB" id="A0A562JJX0"/>
<evidence type="ECO:0000313" key="3">
    <source>
        <dbReference type="EMBL" id="TWH83459.1"/>
    </source>
</evidence>
<reference evidence="3 4" key="1">
    <citation type="submission" date="2019-07" db="EMBL/GenBank/DDBJ databases">
        <title>Genomic Encyclopedia of Type Strains, Phase I: the one thousand microbial genomes (KMG-I) project.</title>
        <authorList>
            <person name="Kyrpides N."/>
        </authorList>
    </citation>
    <scope>NUCLEOTIDE SEQUENCE [LARGE SCALE GENOMIC DNA]</scope>
    <source>
        <strain evidence="3 4">DSM 13558</strain>
    </source>
</reference>
<proteinExistence type="predicted"/>
<name>A0A562JJX0_9FIRM</name>
<organism evidence="3 4">
    <name type="scientific">Sedimentibacter saalensis</name>
    <dbReference type="NCBI Taxonomy" id="130788"/>
    <lineage>
        <taxon>Bacteria</taxon>
        <taxon>Bacillati</taxon>
        <taxon>Bacillota</taxon>
        <taxon>Tissierellia</taxon>
        <taxon>Sedimentibacter</taxon>
    </lineage>
</organism>
<dbReference type="InterPro" id="IPR015032">
    <property type="entry name" value="ThsB__TIR-like_domain"/>
</dbReference>
<protein>
    <submittedName>
        <fullName evidence="3">TIR-like protein DUF1863</fullName>
    </submittedName>
</protein>
<evidence type="ECO:0000259" key="2">
    <source>
        <dbReference type="Pfam" id="PF08937"/>
    </source>
</evidence>
<feature type="domain" description="Thoeris protein ThsB TIR-like" evidence="2">
    <location>
        <begin position="9"/>
        <end position="106"/>
    </location>
</feature>
<dbReference type="RefSeq" id="WP_145078399.1">
    <property type="nucleotide sequence ID" value="NZ_VLKH01000001.1"/>
</dbReference>
<feature type="compositionally biased region" description="Basic and acidic residues" evidence="1">
    <location>
        <begin position="136"/>
        <end position="145"/>
    </location>
</feature>
<sequence>MSDELKNIFVSHQHNDADKIESFKNLIGKHGIDMRDSSIYENKLKNNAKNEQYIKQELIKPQMRWAGTVVVLIGKDTAKSDYVNWEIKTAAEMGKRIVGVYLQGAKEEDIPSELIEHGHNLIGWNGEKITKAIDGEDMDWEKPDGSPRNNSPLDLPRYQC</sequence>
<dbReference type="SUPFAM" id="SSF52206">
    <property type="entry name" value="Hypothetical protein MTH538"/>
    <property type="match status" value="1"/>
</dbReference>
<dbReference type="InterPro" id="IPR036490">
    <property type="entry name" value="ThsB_TIR-like_sf"/>
</dbReference>
<comment type="caution">
    <text evidence="3">The sequence shown here is derived from an EMBL/GenBank/DDBJ whole genome shotgun (WGS) entry which is preliminary data.</text>
</comment>
<dbReference type="OrthoDB" id="9811746at2"/>
<evidence type="ECO:0000313" key="4">
    <source>
        <dbReference type="Proteomes" id="UP000315343"/>
    </source>
</evidence>
<keyword evidence="4" id="KW-1185">Reference proteome</keyword>